<feature type="transmembrane region" description="Helical" evidence="1">
    <location>
        <begin position="156"/>
        <end position="174"/>
    </location>
</feature>
<dbReference type="RefSeq" id="WP_119578051.1">
    <property type="nucleotide sequence ID" value="NZ_QXEC01000017.1"/>
</dbReference>
<keyword evidence="1" id="KW-0472">Membrane</keyword>
<gene>
    <name evidence="2" type="ORF">D2L64_17880</name>
</gene>
<reference evidence="2 3" key="1">
    <citation type="submission" date="2018-08" db="EMBL/GenBank/DDBJ databases">
        <title>Jishengella sp. nov., isolated from a root of Azadirachta indica A. Juss. var. siamensis Valenton.</title>
        <authorList>
            <person name="Kuncharoen N."/>
            <person name="Tanasupawat S."/>
            <person name="Kudo T."/>
            <person name="Ohkuma M."/>
        </authorList>
    </citation>
    <scope>NUCLEOTIDE SEQUENCE [LARGE SCALE GENOMIC DNA]</scope>
    <source>
        <strain evidence="2 3">AZ1-13</strain>
    </source>
</reference>
<comment type="caution">
    <text evidence="2">The sequence shown here is derived from an EMBL/GenBank/DDBJ whole genome shotgun (WGS) entry which is preliminary data.</text>
</comment>
<dbReference type="InterPro" id="IPR026467">
    <property type="entry name" value="Ser/Gly_Cys_C_dom"/>
</dbReference>
<sequence>MVDLAADFDTWGIPSRTFLILYLLGSVVLVTGVLIHRRMVLSGRSAPPADQLNPQQVAYLNGGAKLALWSSIGSLRGQGTIGVHTDGALTAEAPPPTGATPLDRAVHHAASQRYPARQLRYAEWVARALVELRDGLIRHDLLTGPERRARLRLGPLLLAALLVLGVTRIVAGLANDRPVLFLVLTVVGLAAVTVVLFVWVPRRTRAADRVLRTLRQRNHHLAPSRNPAYTVYGATGLAMAVALYGTASLWAVDPTFAAQAEIQRQAMAGGGATSSCGGGSTAGAGGGCGGGDGGGGGGCGGGCGG</sequence>
<dbReference type="AlphaFoldDB" id="A0A418MRT9"/>
<dbReference type="EMBL" id="QXEC01000017">
    <property type="protein sequence ID" value="RIV36863.1"/>
    <property type="molecule type" value="Genomic_DNA"/>
</dbReference>
<accession>A0A418MRT9</accession>
<dbReference type="OrthoDB" id="4475641at2"/>
<proteinExistence type="predicted"/>
<organism evidence="2 3">
    <name type="scientific">Micromonospora radicis</name>
    <dbReference type="NCBI Taxonomy" id="1894971"/>
    <lineage>
        <taxon>Bacteria</taxon>
        <taxon>Bacillati</taxon>
        <taxon>Actinomycetota</taxon>
        <taxon>Actinomycetes</taxon>
        <taxon>Micromonosporales</taxon>
        <taxon>Micromonosporaceae</taxon>
        <taxon>Micromonospora</taxon>
    </lineage>
</organism>
<name>A0A418MRT9_9ACTN</name>
<evidence type="ECO:0000313" key="3">
    <source>
        <dbReference type="Proteomes" id="UP000283832"/>
    </source>
</evidence>
<evidence type="ECO:0000256" key="1">
    <source>
        <dbReference type="SAM" id="Phobius"/>
    </source>
</evidence>
<dbReference type="NCBIfam" id="TIGR04222">
    <property type="entry name" value="near_uncomplex"/>
    <property type="match status" value="1"/>
</dbReference>
<feature type="transmembrane region" description="Helical" evidence="1">
    <location>
        <begin position="180"/>
        <end position="200"/>
    </location>
</feature>
<feature type="transmembrane region" description="Helical" evidence="1">
    <location>
        <begin position="17"/>
        <end position="35"/>
    </location>
</feature>
<evidence type="ECO:0000313" key="2">
    <source>
        <dbReference type="EMBL" id="RIV36863.1"/>
    </source>
</evidence>
<keyword evidence="1" id="KW-1133">Transmembrane helix</keyword>
<keyword evidence="3" id="KW-1185">Reference proteome</keyword>
<keyword evidence="1" id="KW-0812">Transmembrane</keyword>
<dbReference type="Proteomes" id="UP000283832">
    <property type="component" value="Unassembled WGS sequence"/>
</dbReference>
<protein>
    <submittedName>
        <fullName evidence="2">TIGR04222 domain-containing membrane protein</fullName>
    </submittedName>
</protein>